<feature type="compositionally biased region" description="Basic and acidic residues" evidence="1">
    <location>
        <begin position="121"/>
        <end position="133"/>
    </location>
</feature>
<feature type="region of interest" description="Disordered" evidence="1">
    <location>
        <begin position="56"/>
        <end position="133"/>
    </location>
</feature>
<proteinExistence type="predicted"/>
<dbReference type="AlphaFoldDB" id="A0A1S1KRR2"/>
<feature type="compositionally biased region" description="Basic and acidic residues" evidence="1">
    <location>
        <begin position="56"/>
        <end position="65"/>
    </location>
</feature>
<dbReference type="RefSeq" id="WP_057968709.1">
    <property type="nucleotide sequence ID" value="NZ_JAAOOS010000001.1"/>
</dbReference>
<accession>A0A1S1KRR2</accession>
<protein>
    <submittedName>
        <fullName evidence="2">Uncharacterized protein</fullName>
    </submittedName>
</protein>
<sequence>MVGPVERNVNVVQEVVESVGSRVGRIIRIITRTVGEVGQELSGVVADGFEIAEANKRARADHERWGASADADLDDAADDDAEEGELVDLDDEDHDDDAADAGADDKNDAVAEEVTSGSEVDEARDGVSEQERV</sequence>
<reference evidence="2 3" key="1">
    <citation type="submission" date="2016-10" db="EMBL/GenBank/DDBJ databases">
        <title>Evaluation of Human, Veterinary and Environmental Mycobacterium chelonae Isolates by Core Genome Phylogenomic Analysis, Targeted Gene Comparison, and Anti-microbial Susceptibility Patterns: A Tale of Mistaken Identities.</title>
        <authorList>
            <person name="Fogelson S.B."/>
            <person name="Camus A.C."/>
            <person name="Lorenz W."/>
            <person name="Vasireddy R."/>
            <person name="Vasireddy S."/>
            <person name="Smith T."/>
            <person name="Brown-Elliott B.A."/>
            <person name="Wallace R.J.Jr."/>
            <person name="Hasan N.A."/>
            <person name="Reischl U."/>
            <person name="Sanchez S."/>
        </authorList>
    </citation>
    <scope>NUCLEOTIDE SEQUENCE [LARGE SCALE GENOMIC DNA]</scope>
    <source>
        <strain evidence="2 3">15515</strain>
    </source>
</reference>
<evidence type="ECO:0000313" key="3">
    <source>
        <dbReference type="Proteomes" id="UP000180043"/>
    </source>
</evidence>
<evidence type="ECO:0000256" key="1">
    <source>
        <dbReference type="SAM" id="MobiDB-lite"/>
    </source>
</evidence>
<feature type="compositionally biased region" description="Acidic residues" evidence="1">
    <location>
        <begin position="71"/>
        <end position="99"/>
    </location>
</feature>
<dbReference type="Proteomes" id="UP000180043">
    <property type="component" value="Unassembled WGS sequence"/>
</dbReference>
<comment type="caution">
    <text evidence="2">The sequence shown here is derived from an EMBL/GenBank/DDBJ whole genome shotgun (WGS) entry which is preliminary data.</text>
</comment>
<gene>
    <name evidence="2" type="ORF">BKG82_05700</name>
</gene>
<name>A0A1S1KRR2_MYCCH</name>
<evidence type="ECO:0000313" key="2">
    <source>
        <dbReference type="EMBL" id="OHU59997.1"/>
    </source>
</evidence>
<dbReference type="EMBL" id="MLIQ01000011">
    <property type="protein sequence ID" value="OHU59997.1"/>
    <property type="molecule type" value="Genomic_DNA"/>
</dbReference>
<organism evidence="2 3">
    <name type="scientific">Mycobacteroides chelonae</name>
    <name type="common">Mycobacterium chelonae</name>
    <dbReference type="NCBI Taxonomy" id="1774"/>
    <lineage>
        <taxon>Bacteria</taxon>
        <taxon>Bacillati</taxon>
        <taxon>Actinomycetota</taxon>
        <taxon>Actinomycetes</taxon>
        <taxon>Mycobacteriales</taxon>
        <taxon>Mycobacteriaceae</taxon>
        <taxon>Mycobacteroides</taxon>
    </lineage>
</organism>